<keyword evidence="2" id="KW-0472">Membrane</keyword>
<evidence type="ECO:0008006" key="7">
    <source>
        <dbReference type="Google" id="ProtNLM"/>
    </source>
</evidence>
<dbReference type="InterPro" id="IPR008733">
    <property type="entry name" value="PEX11"/>
</dbReference>
<dbReference type="PANTHER" id="PTHR12652:SF25">
    <property type="entry name" value="MICROBODY (PEROXISOME) PROLIFERATION PROTEIN PEROXIN 11C (EUROFUNG)"/>
    <property type="match status" value="1"/>
</dbReference>
<dbReference type="GO" id="GO:0005778">
    <property type="term" value="C:peroxisomal membrane"/>
    <property type="evidence" value="ECO:0007669"/>
    <property type="project" value="UniProtKB-SubCell"/>
</dbReference>
<name>A0AAD7QYY9_9ASCO</name>
<sequence>MSAEPTSSAPPRGETVPLIQAQLHARLLNLAKQSDPALAKADRILSASSSLDLNLMTAQYALVFVAESITAVHNRRVLLKVYTQLSSLVKYFSGFTLVAADVAVPPPSVAVRMRALSSLISDVRIFHRLWGLIGLLRWAIATLQAPPKDAVLKAVAFTQVVSNIIYQPLENIAYLGSHGIIPFSKAKINRLWVVSSRLWAAHVILEFVRLARVKYLTKKDVSEQSGEKATDGHTADTLWRRQLIVNAAYFPLTIHWSLETGLLTDLAVGALGTIAGGARLVPLWKQQ</sequence>
<comment type="caution">
    <text evidence="5">The sequence shown here is derived from an EMBL/GenBank/DDBJ whole genome shotgun (WGS) entry which is preliminary data.</text>
</comment>
<proteinExistence type="predicted"/>
<evidence type="ECO:0000256" key="1">
    <source>
        <dbReference type="ARBA" id="ARBA00022593"/>
    </source>
</evidence>
<dbReference type="RefSeq" id="XP_056047517.1">
    <property type="nucleotide sequence ID" value="XM_056186366.1"/>
</dbReference>
<gene>
    <name evidence="5" type="ORF">POJ06DRAFT_243458</name>
</gene>
<protein>
    <recommendedName>
        <fullName evidence="7">Peroxisomal biogenesis factor 11</fullName>
    </recommendedName>
</protein>
<accession>A0AAD7QYY9</accession>
<evidence type="ECO:0000256" key="3">
    <source>
        <dbReference type="ARBA" id="ARBA00023140"/>
    </source>
</evidence>
<keyword evidence="6" id="KW-1185">Reference proteome</keyword>
<organism evidence="5 6">
    <name type="scientific">Lipomyces tetrasporus</name>
    <dbReference type="NCBI Taxonomy" id="54092"/>
    <lineage>
        <taxon>Eukaryota</taxon>
        <taxon>Fungi</taxon>
        <taxon>Dikarya</taxon>
        <taxon>Ascomycota</taxon>
        <taxon>Saccharomycotina</taxon>
        <taxon>Lipomycetes</taxon>
        <taxon>Lipomycetales</taxon>
        <taxon>Lipomycetaceae</taxon>
        <taxon>Lipomyces</taxon>
    </lineage>
</organism>
<dbReference type="Pfam" id="PF05648">
    <property type="entry name" value="PEX11"/>
    <property type="match status" value="1"/>
</dbReference>
<dbReference type="GO" id="GO:0016559">
    <property type="term" value="P:peroxisome fission"/>
    <property type="evidence" value="ECO:0007669"/>
    <property type="project" value="InterPro"/>
</dbReference>
<dbReference type="GeneID" id="80881532"/>
<evidence type="ECO:0000256" key="2">
    <source>
        <dbReference type="ARBA" id="ARBA00023136"/>
    </source>
</evidence>
<keyword evidence="1" id="KW-0962">Peroxisome biogenesis</keyword>
<evidence type="ECO:0000313" key="5">
    <source>
        <dbReference type="EMBL" id="KAJ8104067.1"/>
    </source>
</evidence>
<comment type="subcellular location">
    <subcellularLocation>
        <location evidence="4">Peroxisome membrane</location>
    </subcellularLocation>
</comment>
<reference evidence="5" key="1">
    <citation type="submission" date="2023-03" db="EMBL/GenBank/DDBJ databases">
        <title>Near-Complete genome sequence of Lipomyces tetrasporous NRRL Y-64009, an oleaginous yeast capable of growing on lignocellulosic hydrolysates.</title>
        <authorList>
            <consortium name="Lawrence Berkeley National Laboratory"/>
            <person name="Jagtap S.S."/>
            <person name="Liu J.-J."/>
            <person name="Walukiewicz H.E."/>
            <person name="Pangilinan J."/>
            <person name="Lipzen A."/>
            <person name="Ahrendt S."/>
            <person name="Koriabine M."/>
            <person name="Cobaugh K."/>
            <person name="Salamov A."/>
            <person name="Yoshinaga Y."/>
            <person name="Ng V."/>
            <person name="Daum C."/>
            <person name="Grigoriev I.V."/>
            <person name="Slininger P.J."/>
            <person name="Dien B.S."/>
            <person name="Jin Y.-S."/>
            <person name="Rao C.V."/>
        </authorList>
    </citation>
    <scope>NUCLEOTIDE SEQUENCE</scope>
    <source>
        <strain evidence="5">NRRL Y-64009</strain>
    </source>
</reference>
<evidence type="ECO:0000313" key="6">
    <source>
        <dbReference type="Proteomes" id="UP001217417"/>
    </source>
</evidence>
<dbReference type="AlphaFoldDB" id="A0AAD7QYY9"/>
<keyword evidence="3" id="KW-0576">Peroxisome</keyword>
<evidence type="ECO:0000256" key="4">
    <source>
        <dbReference type="ARBA" id="ARBA00046271"/>
    </source>
</evidence>
<dbReference type="PANTHER" id="PTHR12652">
    <property type="entry name" value="PEROXISOMAL BIOGENESIS FACTOR 11"/>
    <property type="match status" value="1"/>
</dbReference>
<dbReference type="EMBL" id="JARPMG010000001">
    <property type="protein sequence ID" value="KAJ8104067.1"/>
    <property type="molecule type" value="Genomic_DNA"/>
</dbReference>
<dbReference type="Proteomes" id="UP001217417">
    <property type="component" value="Unassembled WGS sequence"/>
</dbReference>